<sequence>MMQCVNSGIHGEDGVVVDVFGCASCQTLWCPQCGPHSAICPKCGSEQIEQMTLSDDAYL</sequence>
<organism evidence="1 2">
    <name type="scientific">Sulfobacillus benefaciens</name>
    <dbReference type="NCBI Taxonomy" id="453960"/>
    <lineage>
        <taxon>Bacteria</taxon>
        <taxon>Bacillati</taxon>
        <taxon>Bacillota</taxon>
        <taxon>Clostridia</taxon>
        <taxon>Eubacteriales</taxon>
        <taxon>Clostridiales Family XVII. Incertae Sedis</taxon>
        <taxon>Sulfobacillus</taxon>
    </lineage>
</organism>
<gene>
    <name evidence="1" type="ORF">C7B43_14200</name>
</gene>
<comment type="caution">
    <text evidence="1">The sequence shown here is derived from an EMBL/GenBank/DDBJ whole genome shotgun (WGS) entry which is preliminary data.</text>
</comment>
<evidence type="ECO:0000313" key="2">
    <source>
        <dbReference type="Proteomes" id="UP000242699"/>
    </source>
</evidence>
<protein>
    <submittedName>
        <fullName evidence="1">Uncharacterized protein</fullName>
    </submittedName>
</protein>
<accession>A0A2T2WVJ6</accession>
<proteinExistence type="predicted"/>
<name>A0A2T2WVJ6_9FIRM</name>
<dbReference type="AlphaFoldDB" id="A0A2T2WVJ6"/>
<evidence type="ECO:0000313" key="1">
    <source>
        <dbReference type="EMBL" id="PSR26253.1"/>
    </source>
</evidence>
<dbReference type="Proteomes" id="UP000242699">
    <property type="component" value="Unassembled WGS sequence"/>
</dbReference>
<dbReference type="EMBL" id="PXYT01000038">
    <property type="protein sequence ID" value="PSR26253.1"/>
    <property type="molecule type" value="Genomic_DNA"/>
</dbReference>
<reference evidence="1 2" key="1">
    <citation type="journal article" date="2014" name="BMC Genomics">
        <title>Comparison of environmental and isolate Sulfobacillus genomes reveals diverse carbon, sulfur, nitrogen, and hydrogen metabolisms.</title>
        <authorList>
            <person name="Justice N.B."/>
            <person name="Norman A."/>
            <person name="Brown C.T."/>
            <person name="Singh A."/>
            <person name="Thomas B.C."/>
            <person name="Banfield J.F."/>
        </authorList>
    </citation>
    <scope>NUCLEOTIDE SEQUENCE [LARGE SCALE GENOMIC DNA]</scope>
    <source>
        <strain evidence="1">AMDSBA1</strain>
    </source>
</reference>